<dbReference type="Proteomes" id="UP000032142">
    <property type="component" value="Unassembled WGS sequence"/>
</dbReference>
<evidence type="ECO:0000313" key="2">
    <source>
        <dbReference type="Proteomes" id="UP000032142"/>
    </source>
</evidence>
<protein>
    <submittedName>
        <fullName evidence="1">Uncharacterized protein</fullName>
    </submittedName>
</protein>
<sequence length="26" mass="3106">MTEYIFAWELSLRVRFDQVTTSESPV</sequence>
<proteinExistence type="predicted"/>
<keyword evidence="2" id="KW-1185">Reference proteome</keyword>
<accession>A0A0B0NVG8</accession>
<name>A0A0B0NVG8_GOSAR</name>
<reference evidence="2" key="1">
    <citation type="submission" date="2014-09" db="EMBL/GenBank/DDBJ databases">
        <authorList>
            <person name="Mudge J."/>
            <person name="Ramaraj T."/>
            <person name="Lindquist I.E."/>
            <person name="Bharti A.K."/>
            <person name="Sundararajan A."/>
            <person name="Cameron C.T."/>
            <person name="Woodward J.E."/>
            <person name="May G.D."/>
            <person name="Brubaker C."/>
            <person name="Broadhvest J."/>
            <person name="Wilkins T.A."/>
        </authorList>
    </citation>
    <scope>NUCLEOTIDE SEQUENCE</scope>
    <source>
        <strain evidence="2">cv. AKA8401</strain>
    </source>
</reference>
<evidence type="ECO:0000313" key="1">
    <source>
        <dbReference type="EMBL" id="KHG16647.1"/>
    </source>
</evidence>
<organism evidence="1 2">
    <name type="scientific">Gossypium arboreum</name>
    <name type="common">Tree cotton</name>
    <name type="synonym">Gossypium nanking</name>
    <dbReference type="NCBI Taxonomy" id="29729"/>
    <lineage>
        <taxon>Eukaryota</taxon>
        <taxon>Viridiplantae</taxon>
        <taxon>Streptophyta</taxon>
        <taxon>Embryophyta</taxon>
        <taxon>Tracheophyta</taxon>
        <taxon>Spermatophyta</taxon>
        <taxon>Magnoliopsida</taxon>
        <taxon>eudicotyledons</taxon>
        <taxon>Gunneridae</taxon>
        <taxon>Pentapetalae</taxon>
        <taxon>rosids</taxon>
        <taxon>malvids</taxon>
        <taxon>Malvales</taxon>
        <taxon>Malvaceae</taxon>
        <taxon>Malvoideae</taxon>
        <taxon>Gossypium</taxon>
    </lineage>
</organism>
<dbReference type="EMBL" id="KN406631">
    <property type="protein sequence ID" value="KHG16647.1"/>
    <property type="molecule type" value="Genomic_DNA"/>
</dbReference>
<gene>
    <name evidence="1" type="ORF">F383_22095</name>
</gene>
<dbReference type="AlphaFoldDB" id="A0A0B0NVG8"/>